<dbReference type="InterPro" id="IPR025736">
    <property type="entry name" value="PucR_C-HTH_dom"/>
</dbReference>
<gene>
    <name evidence="2" type="ORF">QF034_000063</name>
</gene>
<dbReference type="Proteomes" id="UP001232755">
    <property type="component" value="Unassembled WGS sequence"/>
</dbReference>
<dbReference type="PANTHER" id="PTHR33744:SF17">
    <property type="entry name" value="CONSERVED PROTEIN"/>
    <property type="match status" value="1"/>
</dbReference>
<dbReference type="Gene3D" id="1.10.10.2840">
    <property type="entry name" value="PucR C-terminal helix-turn-helix domain"/>
    <property type="match status" value="1"/>
</dbReference>
<keyword evidence="3" id="KW-1185">Reference proteome</keyword>
<evidence type="ECO:0000313" key="2">
    <source>
        <dbReference type="EMBL" id="MDQ0745832.1"/>
    </source>
</evidence>
<name>A0ABU0QEL7_9ACTN</name>
<feature type="domain" description="PucR C-terminal helix-turn-helix" evidence="1">
    <location>
        <begin position="74"/>
        <end position="131"/>
    </location>
</feature>
<dbReference type="PANTHER" id="PTHR33744">
    <property type="entry name" value="CARBOHYDRATE DIACID REGULATOR"/>
    <property type="match status" value="1"/>
</dbReference>
<comment type="caution">
    <text evidence="2">The sequence shown here is derived from an EMBL/GenBank/DDBJ whole genome shotgun (WGS) entry which is preliminary data.</text>
</comment>
<evidence type="ECO:0000313" key="3">
    <source>
        <dbReference type="Proteomes" id="UP001232755"/>
    </source>
</evidence>
<reference evidence="2 3" key="1">
    <citation type="submission" date="2023-07" db="EMBL/GenBank/DDBJ databases">
        <title>Comparative genomics of wheat-associated soil bacteria to identify genetic determinants of phenazine resistance.</title>
        <authorList>
            <person name="Mouncey N."/>
        </authorList>
    </citation>
    <scope>NUCLEOTIDE SEQUENCE [LARGE SCALE GENOMIC DNA]</scope>
    <source>
        <strain evidence="2 3">B3I12</strain>
    </source>
</reference>
<proteinExistence type="predicted"/>
<evidence type="ECO:0000259" key="1">
    <source>
        <dbReference type="Pfam" id="PF13556"/>
    </source>
</evidence>
<dbReference type="InterPro" id="IPR051448">
    <property type="entry name" value="CdaR-like_regulators"/>
</dbReference>
<dbReference type="InterPro" id="IPR042070">
    <property type="entry name" value="PucR_C-HTH_sf"/>
</dbReference>
<accession>A0ABU0QEL7</accession>
<organism evidence="2 3">
    <name type="scientific">Streptomyces africanus</name>
    <dbReference type="NCBI Taxonomy" id="231024"/>
    <lineage>
        <taxon>Bacteria</taxon>
        <taxon>Bacillati</taxon>
        <taxon>Actinomycetota</taxon>
        <taxon>Actinomycetes</taxon>
        <taxon>Kitasatosporales</taxon>
        <taxon>Streptomycetaceae</taxon>
        <taxon>Streptomyces</taxon>
    </lineage>
</organism>
<protein>
    <submittedName>
        <fullName evidence="2">Sugar diacid utilization regulator</fullName>
    </submittedName>
</protein>
<dbReference type="Pfam" id="PF13556">
    <property type="entry name" value="HTH_30"/>
    <property type="match status" value="1"/>
</dbReference>
<sequence length="138" mass="14971">MASRVTSPLRVHTSLAAHVLHSRRGRDASAVPLAQVRAEAVLLQAARSVAADHGRLDGPVGRLARVDEQQGSQLVETLRCWLDAFGNTAAAAAQLHVHPNTLRQRLQRVRAVSGLDLDDPQQRFAAEVELRLLETPAP</sequence>
<dbReference type="EMBL" id="JAUSYP010000001">
    <property type="protein sequence ID" value="MDQ0745832.1"/>
    <property type="molecule type" value="Genomic_DNA"/>
</dbReference>